<feature type="repeat" description="ANK" evidence="3">
    <location>
        <begin position="314"/>
        <end position="346"/>
    </location>
</feature>
<dbReference type="Proteomes" id="UP000001542">
    <property type="component" value="Unassembled WGS sequence"/>
</dbReference>
<gene>
    <name evidence="5" type="ORF">TVAG_443520</name>
</gene>
<dbReference type="OrthoDB" id="6781668at2759"/>
<dbReference type="Pfam" id="PF00023">
    <property type="entry name" value="Ank"/>
    <property type="match status" value="1"/>
</dbReference>
<proteinExistence type="predicted"/>
<dbReference type="RefSeq" id="XP_001316087.1">
    <property type="nucleotide sequence ID" value="XM_001316052.1"/>
</dbReference>
<dbReference type="InterPro" id="IPR036770">
    <property type="entry name" value="Ankyrin_rpt-contain_sf"/>
</dbReference>
<feature type="repeat" description="ANK" evidence="3">
    <location>
        <begin position="281"/>
        <end position="313"/>
    </location>
</feature>
<dbReference type="SMART" id="SM00248">
    <property type="entry name" value="ANK"/>
    <property type="match status" value="4"/>
</dbReference>
<feature type="repeat" description="ANK" evidence="3">
    <location>
        <begin position="248"/>
        <end position="280"/>
    </location>
</feature>
<accession>A2ETX6</accession>
<dbReference type="Pfam" id="PF12796">
    <property type="entry name" value="Ank_2"/>
    <property type="match status" value="1"/>
</dbReference>
<evidence type="ECO:0000313" key="6">
    <source>
        <dbReference type="Proteomes" id="UP000001542"/>
    </source>
</evidence>
<dbReference type="PROSITE" id="PS50297">
    <property type="entry name" value="ANK_REP_REGION"/>
    <property type="match status" value="3"/>
</dbReference>
<reference evidence="5" key="2">
    <citation type="journal article" date="2007" name="Science">
        <title>Draft genome sequence of the sexually transmitted pathogen Trichomonas vaginalis.</title>
        <authorList>
            <person name="Carlton J.M."/>
            <person name="Hirt R.P."/>
            <person name="Silva J.C."/>
            <person name="Delcher A.L."/>
            <person name="Schatz M."/>
            <person name="Zhao Q."/>
            <person name="Wortman J.R."/>
            <person name="Bidwell S.L."/>
            <person name="Alsmark U.C.M."/>
            <person name="Besteiro S."/>
            <person name="Sicheritz-Ponten T."/>
            <person name="Noel C.J."/>
            <person name="Dacks J.B."/>
            <person name="Foster P.G."/>
            <person name="Simillion C."/>
            <person name="Van de Peer Y."/>
            <person name="Miranda-Saavedra D."/>
            <person name="Barton G.J."/>
            <person name="Westrop G.D."/>
            <person name="Mueller S."/>
            <person name="Dessi D."/>
            <person name="Fiori P.L."/>
            <person name="Ren Q."/>
            <person name="Paulsen I."/>
            <person name="Zhang H."/>
            <person name="Bastida-Corcuera F.D."/>
            <person name="Simoes-Barbosa A."/>
            <person name="Brown M.T."/>
            <person name="Hayes R.D."/>
            <person name="Mukherjee M."/>
            <person name="Okumura C.Y."/>
            <person name="Schneider R."/>
            <person name="Smith A.J."/>
            <person name="Vanacova S."/>
            <person name="Villalvazo M."/>
            <person name="Haas B.J."/>
            <person name="Pertea M."/>
            <person name="Feldblyum T.V."/>
            <person name="Utterback T.R."/>
            <person name="Shu C.L."/>
            <person name="Osoegawa K."/>
            <person name="de Jong P.J."/>
            <person name="Hrdy I."/>
            <person name="Horvathova L."/>
            <person name="Zubacova Z."/>
            <person name="Dolezal P."/>
            <person name="Malik S.B."/>
            <person name="Logsdon J.M. Jr."/>
            <person name="Henze K."/>
            <person name="Gupta A."/>
            <person name="Wang C.C."/>
            <person name="Dunne R.L."/>
            <person name="Upcroft J.A."/>
            <person name="Upcroft P."/>
            <person name="White O."/>
            <person name="Salzberg S.L."/>
            <person name="Tang P."/>
            <person name="Chiu C.-H."/>
            <person name="Lee Y.-S."/>
            <person name="Embley T.M."/>
            <person name="Coombs G.H."/>
            <person name="Mottram J.C."/>
            <person name="Tachezy J."/>
            <person name="Fraser-Liggett C.M."/>
            <person name="Johnson P.J."/>
        </authorList>
    </citation>
    <scope>NUCLEOTIDE SEQUENCE [LARGE SCALE GENOMIC DNA]</scope>
    <source>
        <strain evidence="5">G3</strain>
    </source>
</reference>
<dbReference type="SUPFAM" id="SSF48403">
    <property type="entry name" value="Ankyrin repeat"/>
    <property type="match status" value="1"/>
</dbReference>
<feature type="coiled-coil region" evidence="4">
    <location>
        <begin position="97"/>
        <end position="166"/>
    </location>
</feature>
<dbReference type="STRING" id="5722.A2ETX6"/>
<dbReference type="VEuPathDB" id="TrichDB:TVAGG3_0235570"/>
<dbReference type="KEGG" id="tva:4761712"/>
<dbReference type="Gene3D" id="1.25.40.20">
    <property type="entry name" value="Ankyrin repeat-containing domain"/>
    <property type="match status" value="3"/>
</dbReference>
<protein>
    <submittedName>
        <fullName evidence="5">Ankyrin repeat protein, putative</fullName>
    </submittedName>
</protein>
<dbReference type="InParanoid" id="A2ETX6"/>
<evidence type="ECO:0000256" key="4">
    <source>
        <dbReference type="SAM" id="Coils"/>
    </source>
</evidence>
<evidence type="ECO:0000256" key="2">
    <source>
        <dbReference type="ARBA" id="ARBA00023043"/>
    </source>
</evidence>
<dbReference type="PANTHER" id="PTHR24188:SF29">
    <property type="entry name" value="GH09064P"/>
    <property type="match status" value="1"/>
</dbReference>
<keyword evidence="1" id="KW-0677">Repeat</keyword>
<dbReference type="AlphaFoldDB" id="A2ETX6"/>
<reference evidence="5" key="1">
    <citation type="submission" date="2006-10" db="EMBL/GenBank/DDBJ databases">
        <authorList>
            <person name="Amadeo P."/>
            <person name="Zhao Q."/>
            <person name="Wortman J."/>
            <person name="Fraser-Liggett C."/>
            <person name="Carlton J."/>
        </authorList>
    </citation>
    <scope>NUCLEOTIDE SEQUENCE</scope>
    <source>
        <strain evidence="5">G3</strain>
    </source>
</reference>
<dbReference type="VEuPathDB" id="TrichDB:TVAG_443520"/>
<evidence type="ECO:0000313" key="5">
    <source>
        <dbReference type="EMBL" id="EAY03864.1"/>
    </source>
</evidence>
<keyword evidence="6" id="KW-1185">Reference proteome</keyword>
<dbReference type="PROSITE" id="PS50088">
    <property type="entry name" value="ANK_REPEAT"/>
    <property type="match status" value="3"/>
</dbReference>
<sequence length="369" mass="41696">MSGRLSLNYTYIAAHLKEYIDGDKSLDVFEPEDIEKILNESKLTPNDFEILLRKLSSNFQSINIYKCARNTQIPTNSLQDAILTLKTVRKYMKLTLLDGIIDNMNQIENEMSNYTKTIQKLQSDLNLIQNQKQNCEKEIQSLKSQLKEKEREISESKEENNIRKEILSKIAGLQNSDVFEIIYNFLDNLSEKGNQKILAKACEVGFWNVKLKSMWENNVLIEASHRGNLGLVKSLIECGCDKESRSNQGGTPLIWASGHHHPDIVKYLISVGAKLENPDNYGNTPLIWASGYGHLDIVKYLISVGANKDAKGDLGNTSLIWASKCNHLEVVKYLVSIGVNKDSMDKDGKTALSFAKDQIKEYLISMVAK</sequence>
<keyword evidence="2 3" id="KW-0040">ANK repeat</keyword>
<name>A2ETX6_TRIV3</name>
<dbReference type="PANTHER" id="PTHR24188">
    <property type="entry name" value="ANKYRIN REPEAT PROTEIN"/>
    <property type="match status" value="1"/>
</dbReference>
<evidence type="ECO:0000256" key="3">
    <source>
        <dbReference type="PROSITE-ProRule" id="PRU00023"/>
    </source>
</evidence>
<evidence type="ECO:0000256" key="1">
    <source>
        <dbReference type="ARBA" id="ARBA00022737"/>
    </source>
</evidence>
<dbReference type="SMR" id="A2ETX6"/>
<organism evidence="5 6">
    <name type="scientific">Trichomonas vaginalis (strain ATCC PRA-98 / G3)</name>
    <dbReference type="NCBI Taxonomy" id="412133"/>
    <lineage>
        <taxon>Eukaryota</taxon>
        <taxon>Metamonada</taxon>
        <taxon>Parabasalia</taxon>
        <taxon>Trichomonadida</taxon>
        <taxon>Trichomonadidae</taxon>
        <taxon>Trichomonas</taxon>
    </lineage>
</organism>
<dbReference type="InterPro" id="IPR002110">
    <property type="entry name" value="Ankyrin_rpt"/>
</dbReference>
<keyword evidence="4" id="KW-0175">Coiled coil</keyword>
<dbReference type="eggNOG" id="KOG0502">
    <property type="taxonomic scope" value="Eukaryota"/>
</dbReference>
<dbReference type="EMBL" id="DS113491">
    <property type="protein sequence ID" value="EAY03864.1"/>
    <property type="molecule type" value="Genomic_DNA"/>
</dbReference>